<name>A0A7K4KZE4_9AVES</name>
<comment type="similarity">
    <text evidence="3">Belongs to the SPOT14 family.</text>
</comment>
<dbReference type="GO" id="GO:0046890">
    <property type="term" value="P:regulation of lipid biosynthetic process"/>
    <property type="evidence" value="ECO:0007669"/>
    <property type="project" value="TreeGrafter"/>
</dbReference>
<accession>A0A7K4KZE4</accession>
<evidence type="ECO:0000256" key="3">
    <source>
        <dbReference type="ARBA" id="ARBA00009488"/>
    </source>
</evidence>
<evidence type="ECO:0000256" key="6">
    <source>
        <dbReference type="SAM" id="MobiDB-lite"/>
    </source>
</evidence>
<dbReference type="InterPro" id="IPR053719">
    <property type="entry name" value="Lipogen_MT_Stabilize_sf"/>
</dbReference>
<feature type="non-terminal residue" evidence="7">
    <location>
        <position position="1"/>
    </location>
</feature>
<dbReference type="OrthoDB" id="9450804at2759"/>
<keyword evidence="4" id="KW-0963">Cytoplasm</keyword>
<gene>
    <name evidence="7" type="primary">Mid1ip1b</name>
    <name evidence="7" type="ORF">CRYSOU_R14417</name>
</gene>
<dbReference type="PANTHER" id="PTHR14315">
    <property type="entry name" value="SPOT14 FAMILY MEMBER"/>
    <property type="match status" value="1"/>
</dbReference>
<dbReference type="EMBL" id="VWPX01058332">
    <property type="protein sequence ID" value="NWI21805.1"/>
    <property type="molecule type" value="Genomic_DNA"/>
</dbReference>
<protein>
    <submittedName>
        <fullName evidence="7">M1I1B protein</fullName>
    </submittedName>
</protein>
<comment type="caution">
    <text evidence="7">The sequence shown here is derived from an EMBL/GenBank/DDBJ whole genome shotgun (WGS) entry which is preliminary data.</text>
</comment>
<dbReference type="InterPro" id="IPR009786">
    <property type="entry name" value="Spot_14"/>
</dbReference>
<evidence type="ECO:0000256" key="2">
    <source>
        <dbReference type="ARBA" id="ARBA00004496"/>
    </source>
</evidence>
<organism evidence="7 8">
    <name type="scientific">Crypturellus soui</name>
    <dbReference type="NCBI Taxonomy" id="458187"/>
    <lineage>
        <taxon>Eukaryota</taxon>
        <taxon>Metazoa</taxon>
        <taxon>Chordata</taxon>
        <taxon>Craniata</taxon>
        <taxon>Vertebrata</taxon>
        <taxon>Euteleostomi</taxon>
        <taxon>Archelosauria</taxon>
        <taxon>Archosauria</taxon>
        <taxon>Dinosauria</taxon>
        <taxon>Saurischia</taxon>
        <taxon>Theropoda</taxon>
        <taxon>Coelurosauria</taxon>
        <taxon>Aves</taxon>
        <taxon>Palaeognathae</taxon>
        <taxon>Tinamiformes</taxon>
        <taxon>Tinamidae</taxon>
        <taxon>Crypturellus</taxon>
    </lineage>
</organism>
<comment type="subcellular location">
    <subcellularLocation>
        <location evidence="2">Cytoplasm</location>
    </subcellularLocation>
    <subcellularLocation>
        <location evidence="1">Nucleus</location>
    </subcellularLocation>
</comment>
<evidence type="ECO:0000313" key="7">
    <source>
        <dbReference type="EMBL" id="NWI21805.1"/>
    </source>
</evidence>
<reference evidence="7 8" key="1">
    <citation type="submission" date="2019-09" db="EMBL/GenBank/DDBJ databases">
        <title>Bird 10,000 Genomes (B10K) Project - Family phase.</title>
        <authorList>
            <person name="Zhang G."/>
        </authorList>
    </citation>
    <scope>NUCLEOTIDE SEQUENCE [LARGE SCALE GENOMIC DNA]</scope>
    <source>
        <strain evidence="7">B10K-MSB-42743</strain>
        <tissue evidence="7">Heart</tissue>
    </source>
</reference>
<feature type="non-terminal residue" evidence="7">
    <location>
        <position position="129"/>
    </location>
</feature>
<evidence type="ECO:0000256" key="1">
    <source>
        <dbReference type="ARBA" id="ARBA00004123"/>
    </source>
</evidence>
<evidence type="ECO:0000313" key="8">
    <source>
        <dbReference type="Proteomes" id="UP000545332"/>
    </source>
</evidence>
<dbReference type="Pfam" id="PF07084">
    <property type="entry name" value="Spot_14"/>
    <property type="match status" value="1"/>
</dbReference>
<keyword evidence="8" id="KW-1185">Reference proteome</keyword>
<evidence type="ECO:0000256" key="4">
    <source>
        <dbReference type="ARBA" id="ARBA00022490"/>
    </source>
</evidence>
<sequence>MEQYLSATQRMEREVMFPSLLRGVFAEPPEEAGAGARTDLYERYQLLRAIKPVVQRGLGGGGGEQSAPGDNAQPAPEDAAGADLEERLCHHLHGLQQVLSHLARDANALTRRYSQILEQINLGEGQPSW</sequence>
<dbReference type="PANTHER" id="PTHR14315:SF18">
    <property type="entry name" value="THYROID HORMONE-INDUCIBLE HEPATIC PROTEIN"/>
    <property type="match status" value="1"/>
</dbReference>
<dbReference type="GO" id="GO:0005829">
    <property type="term" value="C:cytosol"/>
    <property type="evidence" value="ECO:0007669"/>
    <property type="project" value="TreeGrafter"/>
</dbReference>
<proteinExistence type="inferred from homology"/>
<dbReference type="GO" id="GO:0005634">
    <property type="term" value="C:nucleus"/>
    <property type="evidence" value="ECO:0007669"/>
    <property type="project" value="UniProtKB-SubCell"/>
</dbReference>
<evidence type="ECO:0000256" key="5">
    <source>
        <dbReference type="ARBA" id="ARBA00023242"/>
    </source>
</evidence>
<keyword evidence="5" id="KW-0539">Nucleus</keyword>
<dbReference type="Gene3D" id="6.10.140.1610">
    <property type="match status" value="1"/>
</dbReference>
<dbReference type="AlphaFoldDB" id="A0A7K4KZE4"/>
<dbReference type="Proteomes" id="UP000545332">
    <property type="component" value="Unassembled WGS sequence"/>
</dbReference>
<feature type="region of interest" description="Disordered" evidence="6">
    <location>
        <begin position="57"/>
        <end position="85"/>
    </location>
</feature>